<reference evidence="2 3" key="1">
    <citation type="submission" date="2016-12" db="EMBL/GenBank/DDBJ databases">
        <title>Draft genome sequences of strains Salinicola socius SMB35, Salinicola sp. MH3R3-1 and Chromohalobacter sp. SMB17 from the Verkhnekamsk potash mining region of Russia.</title>
        <authorList>
            <person name="Mavrodi D.V."/>
            <person name="Olsson B.E."/>
            <person name="Korsakova E.S."/>
            <person name="Pyankova A."/>
            <person name="Mavrodi O.V."/>
            <person name="Plotnikova E.G."/>
        </authorList>
    </citation>
    <scope>NUCLEOTIDE SEQUENCE [LARGE SCALE GENOMIC DNA]</scope>
    <source>
        <strain evidence="2 3">SMB17</strain>
    </source>
</reference>
<organism evidence="2 3">
    <name type="scientific">Chromohalobacter japonicus</name>
    <dbReference type="NCBI Taxonomy" id="223900"/>
    <lineage>
        <taxon>Bacteria</taxon>
        <taxon>Pseudomonadati</taxon>
        <taxon>Pseudomonadota</taxon>
        <taxon>Gammaproteobacteria</taxon>
        <taxon>Oceanospirillales</taxon>
        <taxon>Halomonadaceae</taxon>
        <taxon>Chromohalobacter</taxon>
    </lineage>
</organism>
<sequence>MPRALMLHDDAPRARLEMLDESQLPERAVHVAIDYSDLNYKDAMAVTGQGKIVRDYPLVPGIDFAGTVTDSTDTRFAADDRVILTGWGVGERHWGGFAESMRVDADWLVPCPQPLSTRQAMLFGTAGLTAMLSVMRLKEAGLGPGDGPVVVTGASGGVGSWAVSILAHEGFEVHAITGKPEQNAWLEALGAHAILPRADFESRGRPLESTQWAGAVDTVGGQILANLLAQMRYSGKVAAVGLAGDAALPTTVMPFILRGVSLLGVDSVYIPFERRRAAWQRIAALPNALLSHMQVEEIGLDDVADRAQAMLEGRTHGRVLIDPRR</sequence>
<dbReference type="CDD" id="cd08288">
    <property type="entry name" value="MDR_yhdh"/>
    <property type="match status" value="1"/>
</dbReference>
<dbReference type="InterPro" id="IPR013154">
    <property type="entry name" value="ADH-like_N"/>
</dbReference>
<dbReference type="Gene3D" id="3.90.180.10">
    <property type="entry name" value="Medium-chain alcohol dehydrogenases, catalytic domain"/>
    <property type="match status" value="1"/>
</dbReference>
<dbReference type="InterPro" id="IPR020843">
    <property type="entry name" value="ER"/>
</dbReference>
<dbReference type="Pfam" id="PF00107">
    <property type="entry name" value="ADH_zinc_N"/>
    <property type="match status" value="1"/>
</dbReference>
<comment type="caution">
    <text evidence="2">The sequence shown here is derived from an EMBL/GenBank/DDBJ whole genome shotgun (WGS) entry which is preliminary data.</text>
</comment>
<dbReference type="InterPro" id="IPR014188">
    <property type="entry name" value="Acrylyl-CoA_reductase_AcuI"/>
</dbReference>
<dbReference type="InterPro" id="IPR051397">
    <property type="entry name" value="Zn-ADH-like_protein"/>
</dbReference>
<dbReference type="PANTHER" id="PTHR43677:SF1">
    <property type="entry name" value="ACRYLYL-COA REDUCTASE ACUI-RELATED"/>
    <property type="match status" value="1"/>
</dbReference>
<dbReference type="SMART" id="SM00829">
    <property type="entry name" value="PKS_ER"/>
    <property type="match status" value="1"/>
</dbReference>
<evidence type="ECO:0000313" key="3">
    <source>
        <dbReference type="Proteomes" id="UP000186806"/>
    </source>
</evidence>
<dbReference type="SUPFAM" id="SSF50129">
    <property type="entry name" value="GroES-like"/>
    <property type="match status" value="1"/>
</dbReference>
<dbReference type="STRING" id="223900.GCA_000821045_02092"/>
<dbReference type="InterPro" id="IPR013149">
    <property type="entry name" value="ADH-like_C"/>
</dbReference>
<gene>
    <name evidence="2" type="ORF">BTW10_00470</name>
</gene>
<dbReference type="EMBL" id="MSDQ01000002">
    <property type="protein sequence ID" value="OLO13090.1"/>
    <property type="molecule type" value="Genomic_DNA"/>
</dbReference>
<evidence type="ECO:0000259" key="1">
    <source>
        <dbReference type="SMART" id="SM00829"/>
    </source>
</evidence>
<dbReference type="GO" id="GO:0043957">
    <property type="term" value="F:acryloyl-CoA reductase (NADPH) activity"/>
    <property type="evidence" value="ECO:0007669"/>
    <property type="project" value="TreeGrafter"/>
</dbReference>
<dbReference type="AlphaFoldDB" id="A0A1Q8THD2"/>
<feature type="domain" description="Enoyl reductase (ER)" evidence="1">
    <location>
        <begin position="9"/>
        <end position="321"/>
    </location>
</feature>
<dbReference type="SUPFAM" id="SSF51735">
    <property type="entry name" value="NAD(P)-binding Rossmann-fold domains"/>
    <property type="match status" value="1"/>
</dbReference>
<accession>A0A1Q8THD2</accession>
<dbReference type="PANTHER" id="PTHR43677">
    <property type="entry name" value="SHORT-CHAIN DEHYDROGENASE/REDUCTASE"/>
    <property type="match status" value="1"/>
</dbReference>
<dbReference type="NCBIfam" id="TIGR02823">
    <property type="entry name" value="oxido_YhdH"/>
    <property type="match status" value="1"/>
</dbReference>
<dbReference type="Gene3D" id="3.40.50.720">
    <property type="entry name" value="NAD(P)-binding Rossmann-like Domain"/>
    <property type="match status" value="1"/>
</dbReference>
<keyword evidence="3" id="KW-1185">Reference proteome</keyword>
<proteinExistence type="predicted"/>
<dbReference type="Proteomes" id="UP000186806">
    <property type="component" value="Unassembled WGS sequence"/>
</dbReference>
<name>A0A1Q8THD2_9GAMM</name>
<dbReference type="InterPro" id="IPR011032">
    <property type="entry name" value="GroES-like_sf"/>
</dbReference>
<dbReference type="RefSeq" id="WP_075367704.1">
    <property type="nucleotide sequence ID" value="NZ_MSDQ01000002.1"/>
</dbReference>
<dbReference type="Pfam" id="PF08240">
    <property type="entry name" value="ADH_N"/>
    <property type="match status" value="1"/>
</dbReference>
<protein>
    <submittedName>
        <fullName evidence="2">Oxidoreductase</fullName>
    </submittedName>
</protein>
<dbReference type="InterPro" id="IPR036291">
    <property type="entry name" value="NAD(P)-bd_dom_sf"/>
</dbReference>
<evidence type="ECO:0000313" key="2">
    <source>
        <dbReference type="EMBL" id="OLO13090.1"/>
    </source>
</evidence>